<dbReference type="InterPro" id="IPR011701">
    <property type="entry name" value="MFS"/>
</dbReference>
<evidence type="ECO:0000313" key="8">
    <source>
        <dbReference type="Proteomes" id="UP001501598"/>
    </source>
</evidence>
<comment type="caution">
    <text evidence="7">The sequence shown here is derived from an EMBL/GenBank/DDBJ whole genome shotgun (WGS) entry which is preliminary data.</text>
</comment>
<dbReference type="EMBL" id="BAABGT010000087">
    <property type="protein sequence ID" value="GAA4554927.1"/>
    <property type="molecule type" value="Genomic_DNA"/>
</dbReference>
<dbReference type="SUPFAM" id="SSF103473">
    <property type="entry name" value="MFS general substrate transporter"/>
    <property type="match status" value="2"/>
</dbReference>
<evidence type="ECO:0000256" key="3">
    <source>
        <dbReference type="ARBA" id="ARBA00022989"/>
    </source>
</evidence>
<accession>A0ABP8S051</accession>
<dbReference type="Proteomes" id="UP001501598">
    <property type="component" value="Unassembled WGS sequence"/>
</dbReference>
<evidence type="ECO:0000256" key="5">
    <source>
        <dbReference type="SAM" id="Phobius"/>
    </source>
</evidence>
<protein>
    <submittedName>
        <fullName evidence="7">MFS transporter</fullName>
    </submittedName>
</protein>
<evidence type="ECO:0000313" key="7">
    <source>
        <dbReference type="EMBL" id="GAA4554927.1"/>
    </source>
</evidence>
<feature type="transmembrane region" description="Helical" evidence="5">
    <location>
        <begin position="296"/>
        <end position="316"/>
    </location>
</feature>
<dbReference type="InterPro" id="IPR020846">
    <property type="entry name" value="MFS_dom"/>
</dbReference>
<evidence type="ECO:0000256" key="1">
    <source>
        <dbReference type="ARBA" id="ARBA00004651"/>
    </source>
</evidence>
<dbReference type="RefSeq" id="WP_345424512.1">
    <property type="nucleotide sequence ID" value="NZ_BAABGT010000087.1"/>
</dbReference>
<evidence type="ECO:0000256" key="4">
    <source>
        <dbReference type="ARBA" id="ARBA00023136"/>
    </source>
</evidence>
<dbReference type="InterPro" id="IPR036259">
    <property type="entry name" value="MFS_trans_sf"/>
</dbReference>
<keyword evidence="3 5" id="KW-1133">Transmembrane helix</keyword>
<feature type="transmembrane region" description="Helical" evidence="5">
    <location>
        <begin position="74"/>
        <end position="97"/>
    </location>
</feature>
<dbReference type="PROSITE" id="PS50850">
    <property type="entry name" value="MFS"/>
    <property type="match status" value="1"/>
</dbReference>
<feature type="transmembrane region" description="Helical" evidence="5">
    <location>
        <begin position="395"/>
        <end position="413"/>
    </location>
</feature>
<feature type="transmembrane region" description="Helical" evidence="5">
    <location>
        <begin position="353"/>
        <end position="374"/>
    </location>
</feature>
<dbReference type="Gene3D" id="1.20.1720.10">
    <property type="entry name" value="Multidrug resistance protein D"/>
    <property type="match status" value="1"/>
</dbReference>
<feature type="transmembrane region" description="Helical" evidence="5">
    <location>
        <begin position="46"/>
        <end position="67"/>
    </location>
</feature>
<feature type="transmembrane region" description="Helical" evidence="5">
    <location>
        <begin position="103"/>
        <end position="124"/>
    </location>
</feature>
<keyword evidence="2 5" id="KW-0812">Transmembrane</keyword>
<gene>
    <name evidence="7" type="ORF">GCM10023175_54190</name>
</gene>
<keyword evidence="8" id="KW-1185">Reference proteome</keyword>
<feature type="transmembrane region" description="Helical" evidence="5">
    <location>
        <begin position="263"/>
        <end position="284"/>
    </location>
</feature>
<evidence type="ECO:0000256" key="2">
    <source>
        <dbReference type="ARBA" id="ARBA00022692"/>
    </source>
</evidence>
<feature type="domain" description="Major facilitator superfamily (MFS) profile" evidence="6">
    <location>
        <begin position="8"/>
        <end position="454"/>
    </location>
</feature>
<evidence type="ECO:0000259" key="6">
    <source>
        <dbReference type="PROSITE" id="PS50850"/>
    </source>
</evidence>
<feature type="transmembrane region" description="Helical" evidence="5">
    <location>
        <begin position="136"/>
        <end position="160"/>
    </location>
</feature>
<feature type="transmembrane region" description="Helical" evidence="5">
    <location>
        <begin position="328"/>
        <end position="347"/>
    </location>
</feature>
<feature type="transmembrane region" description="Helical" evidence="5">
    <location>
        <begin position="166"/>
        <end position="185"/>
    </location>
</feature>
<dbReference type="PANTHER" id="PTHR42718:SF49">
    <property type="entry name" value="EXPORT PROTEIN"/>
    <property type="match status" value="1"/>
</dbReference>
<reference evidence="8" key="1">
    <citation type="journal article" date="2019" name="Int. J. Syst. Evol. Microbiol.">
        <title>The Global Catalogue of Microorganisms (GCM) 10K type strain sequencing project: providing services to taxonomists for standard genome sequencing and annotation.</title>
        <authorList>
            <consortium name="The Broad Institute Genomics Platform"/>
            <consortium name="The Broad Institute Genome Sequencing Center for Infectious Disease"/>
            <person name="Wu L."/>
            <person name="Ma J."/>
        </authorList>
    </citation>
    <scope>NUCLEOTIDE SEQUENCE [LARGE SCALE GENOMIC DNA]</scope>
    <source>
        <strain evidence="8">JCM 17906</strain>
    </source>
</reference>
<organism evidence="7 8">
    <name type="scientific">Pseudonocardia xishanensis</name>
    <dbReference type="NCBI Taxonomy" id="630995"/>
    <lineage>
        <taxon>Bacteria</taxon>
        <taxon>Bacillati</taxon>
        <taxon>Actinomycetota</taxon>
        <taxon>Actinomycetes</taxon>
        <taxon>Pseudonocardiales</taxon>
        <taxon>Pseudonocardiaceae</taxon>
        <taxon>Pseudonocardia</taxon>
    </lineage>
</organism>
<dbReference type="PANTHER" id="PTHR42718">
    <property type="entry name" value="MAJOR FACILITATOR SUPERFAMILY MULTIDRUG TRANSPORTER MFSC"/>
    <property type="match status" value="1"/>
</dbReference>
<feature type="transmembrane region" description="Helical" evidence="5">
    <location>
        <begin position="197"/>
        <end position="215"/>
    </location>
</feature>
<dbReference type="Pfam" id="PF07690">
    <property type="entry name" value="MFS_1"/>
    <property type="match status" value="1"/>
</dbReference>
<feature type="transmembrane region" description="Helical" evidence="5">
    <location>
        <begin position="433"/>
        <end position="450"/>
    </location>
</feature>
<name>A0ABP8S051_9PSEU</name>
<keyword evidence="4 5" id="KW-0472">Membrane</keyword>
<proteinExistence type="predicted"/>
<feature type="transmembrane region" description="Helical" evidence="5">
    <location>
        <begin position="221"/>
        <end position="243"/>
    </location>
</feature>
<dbReference type="Gene3D" id="1.20.1250.20">
    <property type="entry name" value="MFS general substrate transporter like domains"/>
    <property type="match status" value="1"/>
</dbReference>
<sequence>MRQTDRATVIVASAATFLALIAFTTPLATLPATASALDSGPEGQAWILSSMSIGLGIALLASGAIADDLGRRRALVLGSVVLAAASVVCAVAPTTVVLVAGRIAAGVGGAALIAAGLGLIGHTFPAGSPEARRVSGVWGAALGAGIAVGPLLAAGATHFGGWTASYWAEAVLAVALALVARFLLAESRAERPRPVDIPGVVLFAAAIGALLTGLVEARTGPTHPLVLVLVFGGLGLFAVWLVVEHRRPFPMIDPELFRSPPFLAALIGAFATGAGIIATTSFLLTVMARGLGASSVLAAVVLLAWSGTGVITSLLARRLPTIWSGRMQLATGLVVVAVGQLLLLGATPESSPWRYLPGLLLAGATSGVVNAALGREAVASAPRGRSAMGSGANNTARYVGSAIGTTVVAIIATRPGLPSGPAGLLQGFDAANLVATGFTAAGALAVFACHPRGRARGLG</sequence>
<comment type="subcellular location">
    <subcellularLocation>
        <location evidence="1">Cell membrane</location>
        <topology evidence="1">Multi-pass membrane protein</topology>
    </subcellularLocation>
</comment>